<evidence type="ECO:0000313" key="1">
    <source>
        <dbReference type="EMBL" id="CRH00286.1"/>
    </source>
</evidence>
<name>A0A1J1H5T0_PLARL</name>
<organism evidence="1 2">
    <name type="scientific">Plasmodium relictum</name>
    <dbReference type="NCBI Taxonomy" id="85471"/>
    <lineage>
        <taxon>Eukaryota</taxon>
        <taxon>Sar</taxon>
        <taxon>Alveolata</taxon>
        <taxon>Apicomplexa</taxon>
        <taxon>Aconoidasida</taxon>
        <taxon>Haemosporida</taxon>
        <taxon>Plasmodiidae</taxon>
        <taxon>Plasmodium</taxon>
        <taxon>Plasmodium (Haemamoeba)</taxon>
    </lineage>
</organism>
<keyword evidence="2" id="KW-1185">Reference proteome</keyword>
<evidence type="ECO:0000313" key="2">
    <source>
        <dbReference type="Proteomes" id="UP000220158"/>
    </source>
</evidence>
<protein>
    <submittedName>
        <fullName evidence="1">Uncharacterized protein</fullName>
    </submittedName>
</protein>
<dbReference type="EMBL" id="LN835304">
    <property type="protein sequence ID" value="CRH00286.1"/>
    <property type="molecule type" value="Genomic_DNA"/>
</dbReference>
<dbReference type="GeneID" id="39736402"/>
<proteinExistence type="predicted"/>
<dbReference type="OMA" id="DFVFSYP"/>
<accession>A0A1J1H5T0</accession>
<dbReference type="Proteomes" id="UP000220158">
    <property type="component" value="Chromosome 9"/>
</dbReference>
<sequence>MGEYIRKIPFFNDYEKKEDFLKFPHLKENDNDEKRNLNKNIINHDAHYIKKRENMKDILTYIPYLNNRTQRDILSERKNKLKEDISESYYSYEKKYPFFIDTYVKKIEETKCMRDVLNNIYEPDETRKSRISEDIKTKAMLFETRKKLLLDELRSSYKEDDNIMSNHKEVYLDPAKNYMDIVKDKNKILTLKNYGLGLTPSNFVFSYPHIQAKGRGGFATEIMKSIMLKNKNEKINKKINIKDINDLYKDKNDEKREEKVFLMKSRFKYLNHTKNSYFVDNYLKEKPYIILRYKGFQEKA</sequence>
<dbReference type="KEGG" id="prel:PRELSG_0938900"/>
<reference evidence="1 2" key="1">
    <citation type="submission" date="2015-04" db="EMBL/GenBank/DDBJ databases">
        <authorList>
            <consortium name="Pathogen Informatics"/>
        </authorList>
    </citation>
    <scope>NUCLEOTIDE SEQUENCE [LARGE SCALE GENOMIC DNA]</scope>
    <source>
        <strain evidence="1 2">SGS1</strain>
    </source>
</reference>
<gene>
    <name evidence="1" type="ORF">PRELSG_0938900</name>
</gene>
<dbReference type="AlphaFoldDB" id="A0A1J1H5T0"/>
<dbReference type="VEuPathDB" id="PlasmoDB:PRELSG_0938900"/>
<dbReference type="RefSeq" id="XP_028533289.1">
    <property type="nucleotide sequence ID" value="XM_028676840.1"/>
</dbReference>
<dbReference type="OrthoDB" id="371956at2759"/>